<evidence type="ECO:0000256" key="2">
    <source>
        <dbReference type="ARBA" id="ARBA00022729"/>
    </source>
</evidence>
<dbReference type="InterPro" id="IPR051010">
    <property type="entry name" value="BCAA_transport"/>
</dbReference>
<feature type="signal peptide" evidence="3">
    <location>
        <begin position="1"/>
        <end position="17"/>
    </location>
</feature>
<feature type="chain" id="PRO_5013299357" description="Leucine-binding protein domain-containing protein" evidence="3">
    <location>
        <begin position="18"/>
        <end position="363"/>
    </location>
</feature>
<feature type="domain" description="Leucine-binding protein" evidence="4">
    <location>
        <begin position="26"/>
        <end position="336"/>
    </location>
</feature>
<dbReference type="SUPFAM" id="SSF53822">
    <property type="entry name" value="Periplasmic binding protein-like I"/>
    <property type="match status" value="1"/>
</dbReference>
<evidence type="ECO:0000256" key="3">
    <source>
        <dbReference type="SAM" id="SignalP"/>
    </source>
</evidence>
<reference evidence="5 6" key="1">
    <citation type="submission" date="2017-03" db="EMBL/GenBank/DDBJ databases">
        <title>Draft Genome sequence of Marispirochaeta sp. strain JC444.</title>
        <authorList>
            <person name="Shivani Y."/>
            <person name="Subhash Y."/>
            <person name="Sasikala C."/>
            <person name="Ramana C."/>
        </authorList>
    </citation>
    <scope>NUCLEOTIDE SEQUENCE [LARGE SCALE GENOMIC DNA]</scope>
    <source>
        <strain evidence="5 6">JC444</strain>
    </source>
</reference>
<dbReference type="PANTHER" id="PTHR30483">
    <property type="entry name" value="LEUCINE-SPECIFIC-BINDING PROTEIN"/>
    <property type="match status" value="1"/>
</dbReference>
<gene>
    <name evidence="5" type="ORF">B4O97_06275</name>
</gene>
<dbReference type="RefSeq" id="WP_083049286.1">
    <property type="nucleotide sequence ID" value="NZ_MWQY01000006.1"/>
</dbReference>
<evidence type="ECO:0000313" key="6">
    <source>
        <dbReference type="Proteomes" id="UP000192343"/>
    </source>
</evidence>
<sequence length="363" mass="40683">MRTITLFLVILLVSACARQQSSFDAGMVVSLTGNYSPLLESARNGALLAAEEINSRERREVNLVVRDDNSRGEVTLEMVQGLIEEGIDYLIMATTSGAYLEAADYINSKNVLVLSGTASSDELKGLDDNLIRLTVNISLYADHLADYAIRQQIKSATIVYDENNRSYADTMATAFTAEISEKIPAIRIQQVGFDSRVKPSYIDIARKIREQASDCVLLIASPFDTAYIYQHIDEFDQLLLLSPWGVSRELIENGGRSVEGVVTYLEKGFLGDDPEYSRFVGNYRERFNEEPTYQSMVNYDAVYLLSGAIKSSGPDRPRDVFGFILEEGRFSGVNTDYIFDEYGDCSFELYPYTVRNGSFVRIE</sequence>
<evidence type="ECO:0000259" key="4">
    <source>
        <dbReference type="Pfam" id="PF13458"/>
    </source>
</evidence>
<dbReference type="InterPro" id="IPR028082">
    <property type="entry name" value="Peripla_BP_I"/>
</dbReference>
<comment type="similarity">
    <text evidence="1">Belongs to the leucine-binding protein family.</text>
</comment>
<dbReference type="PANTHER" id="PTHR30483:SF6">
    <property type="entry name" value="PERIPLASMIC BINDING PROTEIN OF ABC TRANSPORTER FOR NATURAL AMINO ACIDS"/>
    <property type="match status" value="1"/>
</dbReference>
<dbReference type="Pfam" id="PF13458">
    <property type="entry name" value="Peripla_BP_6"/>
    <property type="match status" value="1"/>
</dbReference>
<comment type="caution">
    <text evidence="5">The sequence shown here is derived from an EMBL/GenBank/DDBJ whole genome shotgun (WGS) entry which is preliminary data.</text>
</comment>
<dbReference type="PROSITE" id="PS51257">
    <property type="entry name" value="PROKAR_LIPOPROTEIN"/>
    <property type="match status" value="1"/>
</dbReference>
<dbReference type="OrthoDB" id="369860at2"/>
<name>A0A1Y1RZD3_9SPIO</name>
<keyword evidence="6" id="KW-1185">Reference proteome</keyword>
<dbReference type="Gene3D" id="3.40.50.2300">
    <property type="match status" value="2"/>
</dbReference>
<proteinExistence type="inferred from homology"/>
<dbReference type="STRING" id="1963862.B4O97_06275"/>
<accession>A0A1Y1RZD3</accession>
<dbReference type="EMBL" id="MWQY01000006">
    <property type="protein sequence ID" value="ORC36193.1"/>
    <property type="molecule type" value="Genomic_DNA"/>
</dbReference>
<dbReference type="InterPro" id="IPR028081">
    <property type="entry name" value="Leu-bd"/>
</dbReference>
<protein>
    <recommendedName>
        <fullName evidence="4">Leucine-binding protein domain-containing protein</fullName>
    </recommendedName>
</protein>
<dbReference type="AlphaFoldDB" id="A0A1Y1RZD3"/>
<dbReference type="Proteomes" id="UP000192343">
    <property type="component" value="Unassembled WGS sequence"/>
</dbReference>
<keyword evidence="2 3" id="KW-0732">Signal</keyword>
<organism evidence="5 6">
    <name type="scientific">Marispirochaeta aestuarii</name>
    <dbReference type="NCBI Taxonomy" id="1963862"/>
    <lineage>
        <taxon>Bacteria</taxon>
        <taxon>Pseudomonadati</taxon>
        <taxon>Spirochaetota</taxon>
        <taxon>Spirochaetia</taxon>
        <taxon>Spirochaetales</taxon>
        <taxon>Spirochaetaceae</taxon>
        <taxon>Marispirochaeta</taxon>
    </lineage>
</organism>
<evidence type="ECO:0000313" key="5">
    <source>
        <dbReference type="EMBL" id="ORC36193.1"/>
    </source>
</evidence>
<evidence type="ECO:0000256" key="1">
    <source>
        <dbReference type="ARBA" id="ARBA00010062"/>
    </source>
</evidence>